<dbReference type="InterPro" id="IPR001138">
    <property type="entry name" value="Zn2Cys6_DnaBD"/>
</dbReference>
<organism evidence="6 7">
    <name type="scientific">Xylaria arbuscula</name>
    <dbReference type="NCBI Taxonomy" id="114810"/>
    <lineage>
        <taxon>Eukaryota</taxon>
        <taxon>Fungi</taxon>
        <taxon>Dikarya</taxon>
        <taxon>Ascomycota</taxon>
        <taxon>Pezizomycotina</taxon>
        <taxon>Sordariomycetes</taxon>
        <taxon>Xylariomycetidae</taxon>
        <taxon>Xylariales</taxon>
        <taxon>Xylariaceae</taxon>
        <taxon>Xylaria</taxon>
    </lineage>
</organism>
<dbReference type="InterPro" id="IPR011004">
    <property type="entry name" value="Trimer_LpxA-like_sf"/>
</dbReference>
<feature type="region of interest" description="Disordered" evidence="4">
    <location>
        <begin position="256"/>
        <end position="306"/>
    </location>
</feature>
<dbReference type="InterPro" id="IPR051159">
    <property type="entry name" value="Hexapeptide_acetyltransf"/>
</dbReference>
<dbReference type="Pfam" id="PF00172">
    <property type="entry name" value="Zn_clus"/>
    <property type="match status" value="1"/>
</dbReference>
<dbReference type="PANTHER" id="PTHR23416">
    <property type="entry name" value="SIALIC ACID SYNTHASE-RELATED"/>
    <property type="match status" value="1"/>
</dbReference>
<feature type="region of interest" description="Disordered" evidence="4">
    <location>
        <begin position="373"/>
        <end position="442"/>
    </location>
</feature>
<evidence type="ECO:0000313" key="6">
    <source>
        <dbReference type="EMBL" id="KAJ3558675.1"/>
    </source>
</evidence>
<dbReference type="PANTHER" id="PTHR23416:SF76">
    <property type="entry name" value="ZN(II)2CYS6 TRANSCRIPTION FACTOR (EUROFUNG)"/>
    <property type="match status" value="1"/>
</dbReference>
<dbReference type="SMART" id="SM01266">
    <property type="entry name" value="Mac"/>
    <property type="match status" value="1"/>
</dbReference>
<name>A0A9W8TIN8_9PEZI</name>
<dbReference type="GO" id="GO:0000981">
    <property type="term" value="F:DNA-binding transcription factor activity, RNA polymerase II-specific"/>
    <property type="evidence" value="ECO:0007669"/>
    <property type="project" value="InterPro"/>
</dbReference>
<evidence type="ECO:0000256" key="3">
    <source>
        <dbReference type="ARBA" id="ARBA00023242"/>
    </source>
</evidence>
<evidence type="ECO:0000256" key="4">
    <source>
        <dbReference type="SAM" id="MobiDB-lite"/>
    </source>
</evidence>
<protein>
    <recommendedName>
        <fullName evidence="5">Zn(2)-C6 fungal-type domain-containing protein</fullName>
    </recommendedName>
</protein>
<dbReference type="InterPro" id="IPR001451">
    <property type="entry name" value="Hexapep"/>
</dbReference>
<dbReference type="GO" id="GO:0008374">
    <property type="term" value="F:O-acyltransferase activity"/>
    <property type="evidence" value="ECO:0007669"/>
    <property type="project" value="TreeGrafter"/>
</dbReference>
<dbReference type="Gene3D" id="2.160.10.10">
    <property type="entry name" value="Hexapeptide repeat proteins"/>
    <property type="match status" value="1"/>
</dbReference>
<feature type="compositionally biased region" description="Basic and acidic residues" evidence="4">
    <location>
        <begin position="142"/>
        <end position="152"/>
    </location>
</feature>
<feature type="compositionally biased region" description="Basic and acidic residues" evidence="4">
    <location>
        <begin position="83"/>
        <end position="98"/>
    </location>
</feature>
<dbReference type="Pfam" id="PF12464">
    <property type="entry name" value="Mac"/>
    <property type="match status" value="1"/>
</dbReference>
<dbReference type="InterPro" id="IPR036864">
    <property type="entry name" value="Zn2-C6_fun-type_DNA-bd_sf"/>
</dbReference>
<feature type="compositionally biased region" description="Basic and acidic residues" evidence="4">
    <location>
        <begin position="112"/>
        <end position="133"/>
    </location>
</feature>
<reference evidence="6" key="1">
    <citation type="submission" date="2022-07" db="EMBL/GenBank/DDBJ databases">
        <title>Genome Sequence of Xylaria arbuscula.</title>
        <authorList>
            <person name="Buettner E."/>
        </authorList>
    </citation>
    <scope>NUCLEOTIDE SEQUENCE</scope>
    <source>
        <strain evidence="6">VT107</strain>
    </source>
</reference>
<dbReference type="AlphaFoldDB" id="A0A9W8TIN8"/>
<dbReference type="GO" id="GO:0016407">
    <property type="term" value="F:acetyltransferase activity"/>
    <property type="evidence" value="ECO:0007669"/>
    <property type="project" value="InterPro"/>
</dbReference>
<comment type="similarity">
    <text evidence="1">Belongs to the transferase hexapeptide repeat family.</text>
</comment>
<evidence type="ECO:0000313" key="7">
    <source>
        <dbReference type="Proteomes" id="UP001148614"/>
    </source>
</evidence>
<sequence>MSTFTALNGGEAKPSEGVSASPTTRHVGPEDRSAVQSASQEAKTGDAPVTQAARSPVSNMERPHYQAKGYPEVDGTHKRKRSISVERSREAASMKDQDQQSQAESRGTYDTPSRERDYRRYEEDQRDQRERGDSWYSQQQSREGRNIYESRDPTGSAPTQTDDQNGDGLRRAPSQGDSGHDYPATSPDGDESSMLYGGPYSQDQSRDPVIQSDPKKRKRNFRCLTCRKRKKKCDESKPECTNCVRGGFVCYGYPNQRGPPRMENKPAAVPLESKDPSYVPPGAYGMPQPSNYPNPSAAPAPKRDSVSTYRGPYLRLETSQARSVVTDDDRPTASTIPTASVVSSILSPDNKASAFSTYSSAANMFPTPISAITPSIQQLKTPSMERPREYPRVPPLHDLTRTDPDNSRPETPRPGSLPQMNVLEPGSAVASSSQPPPSSTDPQIAAQLALSHTQYPSNASKPRTQKEEMLLGREYYPFDEELVLERQRCSAACWRFNNSTNPNTGVSATERSRLFRDILKPREPINLPPQMISAAIRAGRVGAEVVVEAPFTCDYGYNITIGNNVMIGRNCTILDPVDITIGDNCIIGPNVTLLGATTFTDPKKRAGSKSPQVGGHIIIDEDVWIGAGAIIEHGIRIGRGASVSAGAVVTKDVPRYTVVAGNPAEVKSILH</sequence>
<dbReference type="CDD" id="cd00067">
    <property type="entry name" value="GAL4"/>
    <property type="match status" value="1"/>
</dbReference>
<proteinExistence type="inferred from homology"/>
<evidence type="ECO:0000256" key="1">
    <source>
        <dbReference type="ARBA" id="ARBA00007274"/>
    </source>
</evidence>
<dbReference type="CDD" id="cd03357">
    <property type="entry name" value="LbH_MAT_GAT"/>
    <property type="match status" value="1"/>
</dbReference>
<dbReference type="PROSITE" id="PS50048">
    <property type="entry name" value="ZN2_CY6_FUNGAL_2"/>
    <property type="match status" value="1"/>
</dbReference>
<gene>
    <name evidence="6" type="ORF">NPX13_g9663</name>
</gene>
<evidence type="ECO:0000259" key="5">
    <source>
        <dbReference type="PROSITE" id="PS50048"/>
    </source>
</evidence>
<comment type="caution">
    <text evidence="6">The sequence shown here is derived from an EMBL/GenBank/DDBJ whole genome shotgun (WGS) entry which is preliminary data.</text>
</comment>
<keyword evidence="2" id="KW-0808">Transferase</keyword>
<dbReference type="InterPro" id="IPR024688">
    <property type="entry name" value="Mac_dom"/>
</dbReference>
<keyword evidence="7" id="KW-1185">Reference proteome</keyword>
<dbReference type="Proteomes" id="UP001148614">
    <property type="component" value="Unassembled WGS sequence"/>
</dbReference>
<dbReference type="GO" id="GO:0008270">
    <property type="term" value="F:zinc ion binding"/>
    <property type="evidence" value="ECO:0007669"/>
    <property type="project" value="InterPro"/>
</dbReference>
<feature type="compositionally biased region" description="Polar residues" evidence="4">
    <location>
        <begin position="99"/>
        <end position="111"/>
    </location>
</feature>
<dbReference type="SUPFAM" id="SSF51161">
    <property type="entry name" value="Trimeric LpxA-like enzymes"/>
    <property type="match status" value="1"/>
</dbReference>
<dbReference type="Gene3D" id="4.10.240.10">
    <property type="entry name" value="Zn(2)-C6 fungal-type DNA-binding domain"/>
    <property type="match status" value="1"/>
</dbReference>
<feature type="compositionally biased region" description="Basic and acidic residues" evidence="4">
    <location>
        <begin position="398"/>
        <end position="411"/>
    </location>
</feature>
<evidence type="ECO:0000256" key="2">
    <source>
        <dbReference type="ARBA" id="ARBA00022679"/>
    </source>
</evidence>
<dbReference type="VEuPathDB" id="FungiDB:F4678DRAFT_54681"/>
<dbReference type="Pfam" id="PF00132">
    <property type="entry name" value="Hexapep"/>
    <property type="match status" value="2"/>
</dbReference>
<dbReference type="SMART" id="SM00066">
    <property type="entry name" value="GAL4"/>
    <property type="match status" value="1"/>
</dbReference>
<keyword evidence="3" id="KW-0539">Nucleus</keyword>
<feature type="region of interest" description="Disordered" evidence="4">
    <location>
        <begin position="1"/>
        <end position="221"/>
    </location>
</feature>
<dbReference type="SUPFAM" id="SSF57701">
    <property type="entry name" value="Zn2/Cys6 DNA-binding domain"/>
    <property type="match status" value="1"/>
</dbReference>
<feature type="domain" description="Zn(2)-C6 fungal-type" evidence="5">
    <location>
        <begin position="222"/>
        <end position="250"/>
    </location>
</feature>
<dbReference type="EMBL" id="JANPWZ010002448">
    <property type="protein sequence ID" value="KAJ3558675.1"/>
    <property type="molecule type" value="Genomic_DNA"/>
</dbReference>
<accession>A0A9W8TIN8</accession>